<name>A0ACC3BPM4_PYRYE</name>
<comment type="caution">
    <text evidence="1">The sequence shown here is derived from an EMBL/GenBank/DDBJ whole genome shotgun (WGS) entry which is preliminary data.</text>
</comment>
<reference evidence="1" key="1">
    <citation type="submission" date="2019-11" db="EMBL/GenBank/DDBJ databases">
        <title>Nori genome reveals adaptations in red seaweeds to the harsh intertidal environment.</title>
        <authorList>
            <person name="Wang D."/>
            <person name="Mao Y."/>
        </authorList>
    </citation>
    <scope>NUCLEOTIDE SEQUENCE</scope>
    <source>
        <tissue evidence="1">Gametophyte</tissue>
    </source>
</reference>
<dbReference type="Proteomes" id="UP000798662">
    <property type="component" value="Chromosome 1"/>
</dbReference>
<gene>
    <name evidence="1" type="ORF">I4F81_002496</name>
</gene>
<proteinExistence type="predicted"/>
<evidence type="ECO:0000313" key="1">
    <source>
        <dbReference type="EMBL" id="KAK1859904.1"/>
    </source>
</evidence>
<sequence length="272" mass="30516">MGRPKGAQEVPAATRAALAALVKAGLTNRRLADALAVPIGTVSTIAARVRRGESASPRRKQGRPRLLDARGVRHLQLMVFRSRRVTLEQLTAEYNAGMPQQVSQRTIGRYLHRMTMLNYAAVTKPFLTRLHVSRRLAWGRTHSPWSLADRRNVAFSDESSFTVRPARGEARVWRRSHGRYLPACLRPSFKSGRTTLSVWAAFSSKGGTPLARIVGRLNQHKYMGIIHEYLLPFDEQRHGGTSNFMLMEDNCGPHRAINVGKYMALHGLRCLD</sequence>
<evidence type="ECO:0000313" key="2">
    <source>
        <dbReference type="Proteomes" id="UP000798662"/>
    </source>
</evidence>
<dbReference type="EMBL" id="CM020618">
    <property type="protein sequence ID" value="KAK1859904.1"/>
    <property type="molecule type" value="Genomic_DNA"/>
</dbReference>
<organism evidence="1 2">
    <name type="scientific">Pyropia yezoensis</name>
    <name type="common">Susabi-nori</name>
    <name type="synonym">Porphyra yezoensis</name>
    <dbReference type="NCBI Taxonomy" id="2788"/>
    <lineage>
        <taxon>Eukaryota</taxon>
        <taxon>Rhodophyta</taxon>
        <taxon>Bangiophyceae</taxon>
        <taxon>Bangiales</taxon>
        <taxon>Bangiaceae</taxon>
        <taxon>Pyropia</taxon>
    </lineage>
</organism>
<accession>A0ACC3BPM4</accession>
<protein>
    <submittedName>
        <fullName evidence="1">Uncharacterized protein</fullName>
    </submittedName>
</protein>
<keyword evidence="2" id="KW-1185">Reference proteome</keyword>